<dbReference type="PANTHER" id="PTHR10728:SF40">
    <property type="entry name" value="PATATIN FAMILY PROTEIN"/>
    <property type="match status" value="1"/>
</dbReference>
<keyword evidence="3 5" id="KW-0442">Lipid degradation</keyword>
<feature type="domain" description="PLA2c" evidence="9">
    <location>
        <begin position="212"/>
        <end position="844"/>
    </location>
</feature>
<dbReference type="SUPFAM" id="SSF52151">
    <property type="entry name" value="FabD/lysophospholipase-like"/>
    <property type="match status" value="1"/>
</dbReference>
<comment type="catalytic activity">
    <reaction evidence="6">
        <text>a 1-acyl-sn-glycero-3-phosphocholine + H2O = sn-glycerol 3-phosphocholine + a fatty acid + H(+)</text>
        <dbReference type="Rhea" id="RHEA:15177"/>
        <dbReference type="ChEBI" id="CHEBI:15377"/>
        <dbReference type="ChEBI" id="CHEBI:15378"/>
        <dbReference type="ChEBI" id="CHEBI:16870"/>
        <dbReference type="ChEBI" id="CHEBI:28868"/>
        <dbReference type="ChEBI" id="CHEBI:58168"/>
        <dbReference type="EC" id="3.1.1.5"/>
    </reaction>
</comment>
<keyword evidence="4 5" id="KW-0443">Lipid metabolism</keyword>
<evidence type="ECO:0000256" key="2">
    <source>
        <dbReference type="ARBA" id="ARBA00022801"/>
    </source>
</evidence>
<dbReference type="SMART" id="SM00022">
    <property type="entry name" value="PLAc"/>
    <property type="match status" value="1"/>
</dbReference>
<evidence type="ECO:0000313" key="11">
    <source>
        <dbReference type="Proteomes" id="UP001444661"/>
    </source>
</evidence>
<keyword evidence="2 5" id="KW-0378">Hydrolase</keyword>
<evidence type="ECO:0000256" key="5">
    <source>
        <dbReference type="PROSITE-ProRule" id="PRU00555"/>
    </source>
</evidence>
<feature type="compositionally biased region" description="Polar residues" evidence="7">
    <location>
        <begin position="21"/>
        <end position="54"/>
    </location>
</feature>
<feature type="transmembrane region" description="Helical" evidence="8">
    <location>
        <begin position="89"/>
        <end position="108"/>
    </location>
</feature>
<keyword evidence="8" id="KW-1133">Transmembrane helix</keyword>
<dbReference type="Gene3D" id="3.40.1090.10">
    <property type="entry name" value="Cytosolic phospholipase A2 catalytic domain"/>
    <property type="match status" value="1"/>
</dbReference>
<keyword evidence="8" id="KW-0472">Membrane</keyword>
<evidence type="ECO:0000313" key="10">
    <source>
        <dbReference type="EMBL" id="KAK8051591.1"/>
    </source>
</evidence>
<reference evidence="10 11" key="1">
    <citation type="submission" date="2023-01" db="EMBL/GenBank/DDBJ databases">
        <title>Analysis of 21 Apiospora genomes using comparative genomics revels a genus with tremendous synthesis potential of carbohydrate active enzymes and secondary metabolites.</title>
        <authorList>
            <person name="Sorensen T."/>
        </authorList>
    </citation>
    <scope>NUCLEOTIDE SEQUENCE [LARGE SCALE GENOMIC DNA]</scope>
    <source>
        <strain evidence="10 11">CBS 33761</strain>
    </source>
</reference>
<dbReference type="InterPro" id="IPR002642">
    <property type="entry name" value="LysoPLipase_cat_dom"/>
</dbReference>
<protein>
    <recommendedName>
        <fullName evidence="6">Lysophospholipase</fullName>
        <ecNumber evidence="6">3.1.1.5</ecNumber>
    </recommendedName>
</protein>
<gene>
    <name evidence="10" type="ORF">PG993_002976</name>
</gene>
<dbReference type="InterPro" id="IPR016035">
    <property type="entry name" value="Acyl_Trfase/lysoPLipase"/>
</dbReference>
<dbReference type="Proteomes" id="UP001444661">
    <property type="component" value="Unassembled WGS sequence"/>
</dbReference>
<evidence type="ECO:0000256" key="4">
    <source>
        <dbReference type="ARBA" id="ARBA00023098"/>
    </source>
</evidence>
<evidence type="ECO:0000259" key="9">
    <source>
        <dbReference type="PROSITE" id="PS51210"/>
    </source>
</evidence>
<evidence type="ECO:0000256" key="6">
    <source>
        <dbReference type="RuleBase" id="RU362103"/>
    </source>
</evidence>
<feature type="region of interest" description="Disordered" evidence="7">
    <location>
        <begin position="118"/>
        <end position="139"/>
    </location>
</feature>
<feature type="region of interest" description="Disordered" evidence="7">
    <location>
        <begin position="818"/>
        <end position="850"/>
    </location>
</feature>
<feature type="compositionally biased region" description="Basic and acidic residues" evidence="7">
    <location>
        <begin position="820"/>
        <end position="831"/>
    </location>
</feature>
<evidence type="ECO:0000256" key="1">
    <source>
        <dbReference type="ARBA" id="ARBA00008780"/>
    </source>
</evidence>
<feature type="region of interest" description="Disordered" evidence="7">
    <location>
        <begin position="636"/>
        <end position="708"/>
    </location>
</feature>
<dbReference type="Pfam" id="PF01735">
    <property type="entry name" value="PLA2_B"/>
    <property type="match status" value="1"/>
</dbReference>
<feature type="region of interest" description="Disordered" evidence="7">
    <location>
        <begin position="719"/>
        <end position="738"/>
    </location>
</feature>
<dbReference type="PANTHER" id="PTHR10728">
    <property type="entry name" value="CYTOSOLIC PHOSPHOLIPASE A2"/>
    <property type="match status" value="1"/>
</dbReference>
<dbReference type="EMBL" id="JAQQWK010000002">
    <property type="protein sequence ID" value="KAK8051591.1"/>
    <property type="molecule type" value="Genomic_DNA"/>
</dbReference>
<comment type="caution">
    <text evidence="10">The sequence shown here is derived from an EMBL/GenBank/DDBJ whole genome shotgun (WGS) entry which is preliminary data.</text>
</comment>
<organism evidence="10 11">
    <name type="scientific">Apiospora rasikravindrae</name>
    <dbReference type="NCBI Taxonomy" id="990691"/>
    <lineage>
        <taxon>Eukaryota</taxon>
        <taxon>Fungi</taxon>
        <taxon>Dikarya</taxon>
        <taxon>Ascomycota</taxon>
        <taxon>Pezizomycotina</taxon>
        <taxon>Sordariomycetes</taxon>
        <taxon>Xylariomycetidae</taxon>
        <taxon>Amphisphaeriales</taxon>
        <taxon>Apiosporaceae</taxon>
        <taxon>Apiospora</taxon>
    </lineage>
</organism>
<keyword evidence="11" id="KW-1185">Reference proteome</keyword>
<dbReference type="CDD" id="cd00147">
    <property type="entry name" value="cPLA2_like"/>
    <property type="match status" value="1"/>
</dbReference>
<name>A0ABR1U0C4_9PEZI</name>
<keyword evidence="8" id="KW-0812">Transmembrane</keyword>
<evidence type="ECO:0000256" key="7">
    <source>
        <dbReference type="SAM" id="MobiDB-lite"/>
    </source>
</evidence>
<accession>A0ABR1U0C4</accession>
<dbReference type="EC" id="3.1.1.5" evidence="6"/>
<comment type="similarity">
    <text evidence="1 6">Belongs to the lysophospholipase family.</text>
</comment>
<feature type="region of interest" description="Disordered" evidence="7">
    <location>
        <begin position="1"/>
        <end position="69"/>
    </location>
</feature>
<proteinExistence type="inferred from homology"/>
<evidence type="ECO:0000256" key="3">
    <source>
        <dbReference type="ARBA" id="ARBA00022963"/>
    </source>
</evidence>
<sequence length="850" mass="95196">MLRLTHQAQLMGRMRRPHSVSWPSPRSRNIQLAPTSTWASRLRNPSPSAALTSQHRGRQEPQGPLRSSFPRALFTSRGRRPNGSSGKGPFAIVPAVFVIGGLLVYSFYPGGHLRHTRLVHQPKRDRTEPNPQDDEPGEKTAWSRFVRGVNDISSVTDIEWSALSNRLVNFILPEWSKNLPANFRKLQRELSMAPGSLSDEIWRDAHDAYINPEIRYAAEVRLSDQLCDEEKEFLSRRKKVATAALAQYLAIDEREIHPDDVPTIAVCGSGGGLRAMVAGAGSLLATQDDGLFDCVTYTSGVSGSCWLQALYHSSITGRNFHDVIDHLKNRLGVHIAYPPEAFSSILSAPTNKLLLSSLVEKLRGDPNAAFGLVDVYGILLGARLLVPKGELGVDDRDFKLSNQRNYVKFGQNPMPIYTAVRHEIPTLEGAASLEPGAASQDAKELAKQEAWFQWFEMTPYEFFCEEFNAGIPTWAIGRRFNDGKDVPPESGFHLPELRMPILMGIYGSAFCATLSHYYREVRPLVKSITGFGTIDEVVHGRNEDLEKVHPIDPAQIPNFVYGMSEEQLRFTTPTNIHTQEYIQLMDAGMSNNLPIYPLLRPGRDVDVIIAFDASADIKTDNWLSVTDGYARQRGIKGWPVGAGWPQGDESPQRAEAELEKAEAHSNSEADSKLREAKQREKEAEIRDQDPAEQKAKAEHDQSHPEDSELGYCTIWVGTTQEKSSEPPPPSKLSPDQSTAWQQLRDPGAGIAVVYLPFMANPKVPDVDPAKSEYMSTWNFVYTPEQVDRVVELARANYDEGKEQIRGCVRAIYERKRHARQERDAAAREQRQRRLMRMGTQGRLGEGDHFT</sequence>
<feature type="compositionally biased region" description="Basic and acidic residues" evidence="7">
    <location>
        <begin position="650"/>
        <end position="706"/>
    </location>
</feature>
<evidence type="ECO:0000256" key="8">
    <source>
        <dbReference type="SAM" id="Phobius"/>
    </source>
</evidence>
<dbReference type="PROSITE" id="PS51210">
    <property type="entry name" value="PLA2C"/>
    <property type="match status" value="1"/>
</dbReference>